<reference evidence="10 11" key="1">
    <citation type="submission" date="2016-10" db="EMBL/GenBank/DDBJ databases">
        <authorList>
            <person name="de Groot N.N."/>
        </authorList>
    </citation>
    <scope>NUCLEOTIDE SEQUENCE [LARGE SCALE GENOMIC DNA]</scope>
    <source>
        <strain evidence="10 11">DSM 21668</strain>
    </source>
</reference>
<protein>
    <recommendedName>
        <fullName evidence="6 7">Peptidyl-tRNA hydrolase</fullName>
        <shortName evidence="7">Pth</shortName>
        <ecNumber evidence="1 7">3.1.1.29</ecNumber>
    </recommendedName>
</protein>
<evidence type="ECO:0000256" key="1">
    <source>
        <dbReference type="ARBA" id="ARBA00013260"/>
    </source>
</evidence>
<dbReference type="PROSITE" id="PS01196">
    <property type="entry name" value="PEPT_TRNA_HYDROL_2"/>
    <property type="match status" value="1"/>
</dbReference>
<dbReference type="CDD" id="cd00462">
    <property type="entry name" value="PTH"/>
    <property type="match status" value="1"/>
</dbReference>
<comment type="function">
    <text evidence="7">Hydrolyzes ribosome-free peptidyl-tRNAs (with 1 or more amino acids incorporated), which drop off the ribosome during protein synthesis, or as a result of ribosome stalling.</text>
</comment>
<comment type="subcellular location">
    <subcellularLocation>
        <location evidence="7">Cytoplasm</location>
    </subcellularLocation>
</comment>
<feature type="site" description="Stabilizes the basic form of H active site to accept a proton" evidence="7">
    <location>
        <position position="91"/>
    </location>
</feature>
<evidence type="ECO:0000313" key="11">
    <source>
        <dbReference type="Proteomes" id="UP000198901"/>
    </source>
</evidence>
<dbReference type="RefSeq" id="WP_093203118.1">
    <property type="nucleotide sequence ID" value="NZ_FNGS01000005.1"/>
</dbReference>
<feature type="active site" description="Proton acceptor" evidence="7">
    <location>
        <position position="20"/>
    </location>
</feature>
<dbReference type="FunFam" id="3.40.50.1470:FF:000001">
    <property type="entry name" value="Peptidyl-tRNA hydrolase"/>
    <property type="match status" value="1"/>
</dbReference>
<evidence type="ECO:0000256" key="5">
    <source>
        <dbReference type="ARBA" id="ARBA00038063"/>
    </source>
</evidence>
<evidence type="ECO:0000256" key="9">
    <source>
        <dbReference type="RuleBase" id="RU004320"/>
    </source>
</evidence>
<organism evidence="10 11">
    <name type="scientific">Siphonobacter aquaeclarae</name>
    <dbReference type="NCBI Taxonomy" id="563176"/>
    <lineage>
        <taxon>Bacteria</taxon>
        <taxon>Pseudomonadati</taxon>
        <taxon>Bacteroidota</taxon>
        <taxon>Cytophagia</taxon>
        <taxon>Cytophagales</taxon>
        <taxon>Cytophagaceae</taxon>
        <taxon>Siphonobacter</taxon>
    </lineage>
</organism>
<dbReference type="Proteomes" id="UP000198901">
    <property type="component" value="Unassembled WGS sequence"/>
</dbReference>
<keyword evidence="2 7" id="KW-0820">tRNA-binding</keyword>
<dbReference type="InterPro" id="IPR036416">
    <property type="entry name" value="Pept_tRNA_hydro_sf"/>
</dbReference>
<dbReference type="GO" id="GO:0006515">
    <property type="term" value="P:protein quality control for misfolded or incompletely synthesized proteins"/>
    <property type="evidence" value="ECO:0007669"/>
    <property type="project" value="UniProtKB-UniRule"/>
</dbReference>
<dbReference type="InterPro" id="IPR001328">
    <property type="entry name" value="Pept_tRNA_hydro"/>
</dbReference>
<dbReference type="InterPro" id="IPR018171">
    <property type="entry name" value="Pept_tRNA_hydro_CS"/>
</dbReference>
<evidence type="ECO:0000256" key="7">
    <source>
        <dbReference type="HAMAP-Rule" id="MF_00083"/>
    </source>
</evidence>
<proteinExistence type="inferred from homology"/>
<evidence type="ECO:0000313" key="10">
    <source>
        <dbReference type="EMBL" id="SDM18255.1"/>
    </source>
</evidence>
<dbReference type="EMBL" id="FNGS01000005">
    <property type="protein sequence ID" value="SDM18255.1"/>
    <property type="molecule type" value="Genomic_DNA"/>
</dbReference>
<dbReference type="SUPFAM" id="SSF53178">
    <property type="entry name" value="Peptidyl-tRNA hydrolase-like"/>
    <property type="match status" value="1"/>
</dbReference>
<dbReference type="AlphaFoldDB" id="A0A1G9R740"/>
<comment type="catalytic activity">
    <reaction evidence="7 8">
        <text>an N-acyl-L-alpha-aminoacyl-tRNA + H2O = an N-acyl-L-amino acid + a tRNA + H(+)</text>
        <dbReference type="Rhea" id="RHEA:54448"/>
        <dbReference type="Rhea" id="RHEA-COMP:10123"/>
        <dbReference type="Rhea" id="RHEA-COMP:13883"/>
        <dbReference type="ChEBI" id="CHEBI:15377"/>
        <dbReference type="ChEBI" id="CHEBI:15378"/>
        <dbReference type="ChEBI" id="CHEBI:59874"/>
        <dbReference type="ChEBI" id="CHEBI:78442"/>
        <dbReference type="ChEBI" id="CHEBI:138191"/>
        <dbReference type="EC" id="3.1.1.29"/>
    </reaction>
</comment>
<dbReference type="STRING" id="563176.SAMN04488090_2740"/>
<feature type="site" description="Discriminates between blocked and unblocked aminoacyl-tRNA" evidence="7">
    <location>
        <position position="10"/>
    </location>
</feature>
<evidence type="ECO:0000256" key="3">
    <source>
        <dbReference type="ARBA" id="ARBA00022801"/>
    </source>
</evidence>
<keyword evidence="7" id="KW-0963">Cytoplasm</keyword>
<dbReference type="OrthoDB" id="9800507at2"/>
<evidence type="ECO:0000256" key="4">
    <source>
        <dbReference type="ARBA" id="ARBA00022884"/>
    </source>
</evidence>
<name>A0A1G9R740_9BACT</name>
<gene>
    <name evidence="7" type="primary">pth</name>
    <name evidence="10" type="ORF">SAMN04488090_2740</name>
</gene>
<feature type="binding site" evidence="7">
    <location>
        <position position="64"/>
    </location>
    <ligand>
        <name>tRNA</name>
        <dbReference type="ChEBI" id="CHEBI:17843"/>
    </ligand>
</feature>
<feature type="binding site" evidence="7">
    <location>
        <position position="15"/>
    </location>
    <ligand>
        <name>tRNA</name>
        <dbReference type="ChEBI" id="CHEBI:17843"/>
    </ligand>
</feature>
<dbReference type="PANTHER" id="PTHR17224:SF1">
    <property type="entry name" value="PEPTIDYL-TRNA HYDROLASE"/>
    <property type="match status" value="1"/>
</dbReference>
<accession>A0A1G9R740</accession>
<evidence type="ECO:0000256" key="2">
    <source>
        <dbReference type="ARBA" id="ARBA00022555"/>
    </source>
</evidence>
<dbReference type="GO" id="GO:0005737">
    <property type="term" value="C:cytoplasm"/>
    <property type="evidence" value="ECO:0007669"/>
    <property type="project" value="UniProtKB-SubCell"/>
</dbReference>
<comment type="subunit">
    <text evidence="7">Monomer.</text>
</comment>
<keyword evidence="4 7" id="KW-0694">RNA-binding</keyword>
<comment type="similarity">
    <text evidence="5 7 9">Belongs to the PTH family.</text>
</comment>
<dbReference type="GO" id="GO:0004045">
    <property type="term" value="F:peptidyl-tRNA hydrolase activity"/>
    <property type="evidence" value="ECO:0007669"/>
    <property type="project" value="UniProtKB-UniRule"/>
</dbReference>
<dbReference type="PROSITE" id="PS01195">
    <property type="entry name" value="PEPT_TRNA_HYDROL_1"/>
    <property type="match status" value="1"/>
</dbReference>
<dbReference type="NCBIfam" id="TIGR00447">
    <property type="entry name" value="pth"/>
    <property type="match status" value="1"/>
</dbReference>
<dbReference type="HAMAP" id="MF_00083">
    <property type="entry name" value="Pept_tRNA_hydro_bact"/>
    <property type="match status" value="1"/>
</dbReference>
<feature type="binding site" evidence="7">
    <location>
        <position position="66"/>
    </location>
    <ligand>
        <name>tRNA</name>
        <dbReference type="ChEBI" id="CHEBI:17843"/>
    </ligand>
</feature>
<comment type="function">
    <text evidence="7">Catalyzes the release of premature peptidyl moieties from peptidyl-tRNA molecules trapped in stalled 50S ribosomal subunits, and thus maintains levels of free tRNAs and 50S ribosomes.</text>
</comment>
<dbReference type="Pfam" id="PF01195">
    <property type="entry name" value="Pept_tRNA_hydro"/>
    <property type="match status" value="1"/>
</dbReference>
<feature type="binding site" evidence="7">
    <location>
        <position position="112"/>
    </location>
    <ligand>
        <name>tRNA</name>
        <dbReference type="ChEBI" id="CHEBI:17843"/>
    </ligand>
</feature>
<evidence type="ECO:0000256" key="8">
    <source>
        <dbReference type="RuleBase" id="RU000673"/>
    </source>
</evidence>
<dbReference type="PANTHER" id="PTHR17224">
    <property type="entry name" value="PEPTIDYL-TRNA HYDROLASE"/>
    <property type="match status" value="1"/>
</dbReference>
<keyword evidence="11" id="KW-1185">Reference proteome</keyword>
<dbReference type="Gene3D" id="3.40.50.1470">
    <property type="entry name" value="Peptidyl-tRNA hydrolase"/>
    <property type="match status" value="1"/>
</dbReference>
<dbReference type="GO" id="GO:0072344">
    <property type="term" value="P:rescue of stalled ribosome"/>
    <property type="evidence" value="ECO:0007669"/>
    <property type="project" value="UniProtKB-UniRule"/>
</dbReference>
<dbReference type="GO" id="GO:0000049">
    <property type="term" value="F:tRNA binding"/>
    <property type="evidence" value="ECO:0007669"/>
    <property type="project" value="UniProtKB-UniRule"/>
</dbReference>
<evidence type="ECO:0000256" key="6">
    <source>
        <dbReference type="ARBA" id="ARBA00050038"/>
    </source>
</evidence>
<keyword evidence="3 7" id="KW-0378">Hydrolase</keyword>
<dbReference type="EC" id="3.1.1.29" evidence="1 7"/>
<sequence>MKYLIAGLGNIGPEYALTRHNVGFMVLDRLAAQEGLKFDLGRLAYGAEYKFKGRSVYLIKPTTYMNLSGKAVNYWLKELKIPVEHFMVITDDIALPFGKLRVRPKGSHAGHNGLRNIQEILGTDQYARLKFGVGSDFPKGRQVDYVLGEFPKAEFDFLPERLDKAADIIRSFCTLGTEQTMNNFNE</sequence>